<dbReference type="SUPFAM" id="SSF55298">
    <property type="entry name" value="YjgF-like"/>
    <property type="match status" value="1"/>
</dbReference>
<dbReference type="InterPro" id="IPR035959">
    <property type="entry name" value="RutC-like_sf"/>
</dbReference>
<evidence type="ECO:0000256" key="2">
    <source>
        <dbReference type="SAM" id="SignalP"/>
    </source>
</evidence>
<evidence type="ECO:0000256" key="1">
    <source>
        <dbReference type="ARBA" id="ARBA00010552"/>
    </source>
</evidence>
<dbReference type="GO" id="GO:0019239">
    <property type="term" value="F:deaminase activity"/>
    <property type="evidence" value="ECO:0007669"/>
    <property type="project" value="TreeGrafter"/>
</dbReference>
<dbReference type="KEGG" id="aue:C5O00_01980"/>
<dbReference type="Gene3D" id="3.30.1330.40">
    <property type="entry name" value="RutC-like"/>
    <property type="match status" value="1"/>
</dbReference>
<dbReference type="CDD" id="cd00448">
    <property type="entry name" value="YjgF_YER057c_UK114_family"/>
    <property type="match status" value="1"/>
</dbReference>
<dbReference type="InterPro" id="IPR006175">
    <property type="entry name" value="YjgF/YER057c/UK114"/>
</dbReference>
<dbReference type="EMBL" id="CP027062">
    <property type="protein sequence ID" value="AVI49999.1"/>
    <property type="molecule type" value="Genomic_DNA"/>
</dbReference>
<feature type="signal peptide" evidence="2">
    <location>
        <begin position="1"/>
        <end position="20"/>
    </location>
</feature>
<dbReference type="FunFam" id="3.30.1330.40:FF:000001">
    <property type="entry name" value="L-PSP family endoribonuclease"/>
    <property type="match status" value="1"/>
</dbReference>
<gene>
    <name evidence="3" type="ORF">C5O00_01980</name>
</gene>
<dbReference type="PROSITE" id="PS51257">
    <property type="entry name" value="PROKAR_LIPOPROTEIN"/>
    <property type="match status" value="1"/>
</dbReference>
<comment type="similarity">
    <text evidence="1">Belongs to the RutC family.</text>
</comment>
<keyword evidence="2" id="KW-0732">Signal</keyword>
<organism evidence="3 4">
    <name type="scientific">Pukyongia salina</name>
    <dbReference type="NCBI Taxonomy" id="2094025"/>
    <lineage>
        <taxon>Bacteria</taxon>
        <taxon>Pseudomonadati</taxon>
        <taxon>Bacteroidota</taxon>
        <taxon>Flavobacteriia</taxon>
        <taxon>Flavobacteriales</taxon>
        <taxon>Flavobacteriaceae</taxon>
        <taxon>Pukyongia</taxon>
    </lineage>
</organism>
<sequence length="170" mass="18682">MKTIISRIFALLLFVLSISCEDSPSHTEDNGIVLPSGFEYHLDEPEFSAAQPGTDPREAFSKIVKVGEMYFLSGQIGKDLATNQLVPGGIEAETRQAIENIKLVLGEHGVLIENVVKVTVILDDIEDFAAFNKIFMEYFPQKPARTTFAAESLAKGAKIEIEVIAVQKPI</sequence>
<keyword evidence="4" id="KW-1185">Reference proteome</keyword>
<dbReference type="AlphaFoldDB" id="A0A2S0HTJ1"/>
<protein>
    <submittedName>
        <fullName evidence="3">Reactive intermediate/imine deaminase</fullName>
    </submittedName>
</protein>
<proteinExistence type="inferred from homology"/>
<dbReference type="PANTHER" id="PTHR11803">
    <property type="entry name" value="2-IMINOBUTANOATE/2-IMINOPROPANOATE DEAMINASE RIDA"/>
    <property type="match status" value="1"/>
</dbReference>
<accession>A0A2S0HTJ1</accession>
<name>A0A2S0HTJ1_9FLAO</name>
<reference evidence="3 4" key="1">
    <citation type="submission" date="2018-02" db="EMBL/GenBank/DDBJ databases">
        <title>Genomic analysis of the strain RR4-38 isolated from a seawater recirculating aquaculture system.</title>
        <authorList>
            <person name="Kim Y.-S."/>
            <person name="Jang Y.H."/>
            <person name="Kim K.-H."/>
        </authorList>
    </citation>
    <scope>NUCLEOTIDE SEQUENCE [LARGE SCALE GENOMIC DNA]</scope>
    <source>
        <strain evidence="3 4">RR4-38</strain>
    </source>
</reference>
<evidence type="ECO:0000313" key="4">
    <source>
        <dbReference type="Proteomes" id="UP000238442"/>
    </source>
</evidence>
<dbReference type="RefSeq" id="WP_105214446.1">
    <property type="nucleotide sequence ID" value="NZ_CP027062.1"/>
</dbReference>
<dbReference type="PANTHER" id="PTHR11803:SF39">
    <property type="entry name" value="2-IMINOBUTANOATE_2-IMINOPROPANOATE DEAMINASE"/>
    <property type="match status" value="1"/>
</dbReference>
<evidence type="ECO:0000313" key="3">
    <source>
        <dbReference type="EMBL" id="AVI49999.1"/>
    </source>
</evidence>
<feature type="chain" id="PRO_5015597254" evidence="2">
    <location>
        <begin position="21"/>
        <end position="170"/>
    </location>
</feature>
<dbReference type="OrthoDB" id="9803101at2"/>
<dbReference type="Pfam" id="PF01042">
    <property type="entry name" value="Ribonuc_L-PSP"/>
    <property type="match status" value="1"/>
</dbReference>
<dbReference type="GO" id="GO:0005829">
    <property type="term" value="C:cytosol"/>
    <property type="evidence" value="ECO:0007669"/>
    <property type="project" value="TreeGrafter"/>
</dbReference>
<dbReference type="Proteomes" id="UP000238442">
    <property type="component" value="Chromosome"/>
</dbReference>